<evidence type="ECO:0000256" key="2">
    <source>
        <dbReference type="SAM" id="Phobius"/>
    </source>
</evidence>
<evidence type="ECO:0000313" key="4">
    <source>
        <dbReference type="Proteomes" id="UP000573001"/>
    </source>
</evidence>
<name>A0ABX2M4N7_9MICO</name>
<dbReference type="EMBL" id="JABMCE010000051">
    <property type="protein sequence ID" value="NUU12841.1"/>
    <property type="molecule type" value="Genomic_DNA"/>
</dbReference>
<keyword evidence="4" id="KW-1185">Reference proteome</keyword>
<evidence type="ECO:0000256" key="1">
    <source>
        <dbReference type="SAM" id="MobiDB-lite"/>
    </source>
</evidence>
<proteinExistence type="predicted"/>
<sequence length="249" mass="25199">MTIDGPGQGGARPGWPQPVEADDLDRAFGPGTASVPVRNPRQRVRRSALVVVGVILVAGVLAVVLVTIIGSVQNGVGGVFPRPEAALNRFGDSAKSLSGVERVTDSKPTKTSFASYDVESRVEVSPTLSDDERTAVVDALSSAADDTSGNGVRVFAVADLGALEVGVSADTKVTEQRLALARQLDAIGGVSGVRCSWSDAGPSDEPAAQAVTVETRGTGAVLGAIVGKATQEAHAVFPGATVTSAAPSS</sequence>
<gene>
    <name evidence="3" type="ORF">HP507_03165</name>
</gene>
<dbReference type="Proteomes" id="UP000573001">
    <property type="component" value="Unassembled WGS sequence"/>
</dbReference>
<keyword evidence="2" id="KW-0472">Membrane</keyword>
<reference evidence="3 4" key="1">
    <citation type="submission" date="2020-05" db="EMBL/GenBank/DDBJ databases">
        <title>Genome Sequencing of Type Strains.</title>
        <authorList>
            <person name="Lemaire J.F."/>
            <person name="Inderbitzin P."/>
            <person name="Gregorio O.A."/>
            <person name="Collins S.B."/>
            <person name="Wespe N."/>
            <person name="Knight-Connoni V."/>
        </authorList>
    </citation>
    <scope>NUCLEOTIDE SEQUENCE [LARGE SCALE GENOMIC DNA]</scope>
    <source>
        <strain evidence="3 4">ATCC 19096</strain>
    </source>
</reference>
<keyword evidence="2" id="KW-0812">Transmembrane</keyword>
<dbReference type="RefSeq" id="WP_175350399.1">
    <property type="nucleotide sequence ID" value="NZ_BAAAWQ010000001.1"/>
</dbReference>
<keyword evidence="2" id="KW-1133">Transmembrane helix</keyword>
<organism evidence="3 4">
    <name type="scientific">Curtobacterium pusillum</name>
    <dbReference type="NCBI Taxonomy" id="69373"/>
    <lineage>
        <taxon>Bacteria</taxon>
        <taxon>Bacillati</taxon>
        <taxon>Actinomycetota</taxon>
        <taxon>Actinomycetes</taxon>
        <taxon>Micrococcales</taxon>
        <taxon>Microbacteriaceae</taxon>
        <taxon>Curtobacterium</taxon>
    </lineage>
</organism>
<protein>
    <submittedName>
        <fullName evidence="3">Uncharacterized protein</fullName>
    </submittedName>
</protein>
<feature type="transmembrane region" description="Helical" evidence="2">
    <location>
        <begin position="48"/>
        <end position="72"/>
    </location>
</feature>
<comment type="caution">
    <text evidence="3">The sequence shown here is derived from an EMBL/GenBank/DDBJ whole genome shotgun (WGS) entry which is preliminary data.</text>
</comment>
<accession>A0ABX2M4N7</accession>
<evidence type="ECO:0000313" key="3">
    <source>
        <dbReference type="EMBL" id="NUU12841.1"/>
    </source>
</evidence>
<feature type="region of interest" description="Disordered" evidence="1">
    <location>
        <begin position="1"/>
        <end position="37"/>
    </location>
</feature>
<feature type="compositionally biased region" description="Gly residues" evidence="1">
    <location>
        <begin position="1"/>
        <end position="12"/>
    </location>
</feature>